<feature type="chain" id="PRO_5032443742" description="Subtilisin" evidence="1">
    <location>
        <begin position="22"/>
        <end position="317"/>
    </location>
</feature>
<proteinExistence type="predicted"/>
<dbReference type="Gene3D" id="3.30.428.30">
    <property type="entry name" value="HIT family - CDH-like"/>
    <property type="match status" value="1"/>
</dbReference>
<name>A0A813KPP4_POLGL</name>
<accession>A0A813KPP4</accession>
<comment type="caution">
    <text evidence="2">The sequence shown here is derived from an EMBL/GenBank/DDBJ whole genome shotgun (WGS) entry which is preliminary data.</text>
</comment>
<organism evidence="2 3">
    <name type="scientific">Polarella glacialis</name>
    <name type="common">Dinoflagellate</name>
    <dbReference type="NCBI Taxonomy" id="89957"/>
    <lineage>
        <taxon>Eukaryota</taxon>
        <taxon>Sar</taxon>
        <taxon>Alveolata</taxon>
        <taxon>Dinophyceae</taxon>
        <taxon>Suessiales</taxon>
        <taxon>Suessiaceae</taxon>
        <taxon>Polarella</taxon>
    </lineage>
</organism>
<protein>
    <recommendedName>
        <fullName evidence="4">Subtilisin</fullName>
    </recommendedName>
</protein>
<evidence type="ECO:0000313" key="2">
    <source>
        <dbReference type="EMBL" id="CAE8712153.1"/>
    </source>
</evidence>
<evidence type="ECO:0000313" key="3">
    <source>
        <dbReference type="Proteomes" id="UP000626109"/>
    </source>
</evidence>
<reference evidence="2" key="1">
    <citation type="submission" date="2021-02" db="EMBL/GenBank/DDBJ databases">
        <authorList>
            <person name="Dougan E. K."/>
            <person name="Rhodes N."/>
            <person name="Thang M."/>
            <person name="Chan C."/>
        </authorList>
    </citation>
    <scope>NUCLEOTIDE SEQUENCE</scope>
</reference>
<dbReference type="Proteomes" id="UP000626109">
    <property type="component" value="Unassembled WGS sequence"/>
</dbReference>
<dbReference type="EMBL" id="CAJNNW010032279">
    <property type="protein sequence ID" value="CAE8712153.1"/>
    <property type="molecule type" value="Genomic_DNA"/>
</dbReference>
<dbReference type="InterPro" id="IPR036265">
    <property type="entry name" value="HIT-like_sf"/>
</dbReference>
<gene>
    <name evidence="2" type="ORF">PGLA2088_LOCUS36872</name>
</gene>
<evidence type="ECO:0000256" key="1">
    <source>
        <dbReference type="SAM" id="SignalP"/>
    </source>
</evidence>
<feature type="signal peptide" evidence="1">
    <location>
        <begin position="1"/>
        <end position="21"/>
    </location>
</feature>
<keyword evidence="1" id="KW-0732">Signal</keyword>
<evidence type="ECO:0008006" key="4">
    <source>
        <dbReference type="Google" id="ProtNLM"/>
    </source>
</evidence>
<sequence>MSGNAIVMVLFLAFSAVLIQASSVPSMSEEITSTSNINNNNMADLPLSKDDECHLDNNNNHNNVADGTACSFSALQTKGRRVDNNNNNDNNNHYGTSMQGCGPCSHHEEKITEPWKTCAAKENRCCHACGVWSAVNSRAYPVSGGCVDLNDKVVPTAPCGGVEGITASTSADFDSLWRYASKKTRASPGWALIVNPWLARTQHQMHIVVKPLDDRGHALVRRLEKITACRSGGSWHPARFGCPNSRAKLYRSLPPVFSEVFSMASDGAMGKLILNPAGQPTLASVGITLLYICGGKPVVIATGNGNGGCSIEHSITR</sequence>
<dbReference type="AlphaFoldDB" id="A0A813KPP4"/>